<dbReference type="AlphaFoldDB" id="A0A3N4ITJ0"/>
<dbReference type="EMBL" id="ML120576">
    <property type="protein sequence ID" value="RPA89493.1"/>
    <property type="molecule type" value="Genomic_DNA"/>
</dbReference>
<dbReference type="STRING" id="1336337.A0A3N4ITJ0"/>
<proteinExistence type="predicted"/>
<name>A0A3N4ITJ0_9PEZI</name>
<evidence type="ECO:0000313" key="1">
    <source>
        <dbReference type="EMBL" id="RPA89493.1"/>
    </source>
</evidence>
<dbReference type="InterPro" id="IPR027417">
    <property type="entry name" value="P-loop_NTPase"/>
</dbReference>
<dbReference type="Pfam" id="PF01487">
    <property type="entry name" value="DHquinase_I"/>
    <property type="match status" value="1"/>
</dbReference>
<dbReference type="InterPro" id="IPR031322">
    <property type="entry name" value="Shikimate/glucono_kinase"/>
</dbReference>
<gene>
    <name evidence="1" type="ORF">L873DRAFT_1849269</name>
</gene>
<organism evidence="1 2">
    <name type="scientific">Choiromyces venosus 120613-1</name>
    <dbReference type="NCBI Taxonomy" id="1336337"/>
    <lineage>
        <taxon>Eukaryota</taxon>
        <taxon>Fungi</taxon>
        <taxon>Dikarya</taxon>
        <taxon>Ascomycota</taxon>
        <taxon>Pezizomycotina</taxon>
        <taxon>Pezizomycetes</taxon>
        <taxon>Pezizales</taxon>
        <taxon>Tuberaceae</taxon>
        <taxon>Choiromyces</taxon>
    </lineage>
</organism>
<dbReference type="Pfam" id="PF01202">
    <property type="entry name" value="SKI"/>
    <property type="match status" value="1"/>
</dbReference>
<dbReference type="InterPro" id="IPR001381">
    <property type="entry name" value="DHquinase_I"/>
</dbReference>
<protein>
    <submittedName>
        <fullName evidence="1">Aldolase</fullName>
    </submittedName>
</protein>
<sequence length="205" mass="23117">MDLLKQYSSTGGIVVHIHRNIEKVVEFLNIDKTRPAYVEDMAAVWNRRKPWYTECSNYQYYSPIVSESDLTIAQADLSRFLAIVTGNSDYHGRLLEKIRSFFVLSTYPNLEEAMDVINAVTIGSDTVEVRVDLLVDPTDSNDVATLAFVSEQLAVLRGKSQLPIVFTVRAQSQGGKPTDGDHEGALELYITTIRMRLEFIDLEIP</sequence>
<keyword evidence="2" id="KW-1185">Reference proteome</keyword>
<dbReference type="SUPFAM" id="SSF51569">
    <property type="entry name" value="Aldolase"/>
    <property type="match status" value="1"/>
</dbReference>
<dbReference type="Gene3D" id="3.40.50.300">
    <property type="entry name" value="P-loop containing nucleotide triphosphate hydrolases"/>
    <property type="match status" value="1"/>
</dbReference>
<dbReference type="InterPro" id="IPR013785">
    <property type="entry name" value="Aldolase_TIM"/>
</dbReference>
<dbReference type="GO" id="GO:0003855">
    <property type="term" value="F:3-dehydroquinate dehydratase activity"/>
    <property type="evidence" value="ECO:0007669"/>
    <property type="project" value="InterPro"/>
</dbReference>
<dbReference type="Proteomes" id="UP000276215">
    <property type="component" value="Unassembled WGS sequence"/>
</dbReference>
<dbReference type="OrthoDB" id="204377at2759"/>
<reference evidence="1 2" key="1">
    <citation type="journal article" date="2018" name="Nat. Ecol. Evol.">
        <title>Pezizomycetes genomes reveal the molecular basis of ectomycorrhizal truffle lifestyle.</title>
        <authorList>
            <person name="Murat C."/>
            <person name="Payen T."/>
            <person name="Noel B."/>
            <person name="Kuo A."/>
            <person name="Morin E."/>
            <person name="Chen J."/>
            <person name="Kohler A."/>
            <person name="Krizsan K."/>
            <person name="Balestrini R."/>
            <person name="Da Silva C."/>
            <person name="Montanini B."/>
            <person name="Hainaut M."/>
            <person name="Levati E."/>
            <person name="Barry K.W."/>
            <person name="Belfiori B."/>
            <person name="Cichocki N."/>
            <person name="Clum A."/>
            <person name="Dockter R.B."/>
            <person name="Fauchery L."/>
            <person name="Guy J."/>
            <person name="Iotti M."/>
            <person name="Le Tacon F."/>
            <person name="Lindquist E.A."/>
            <person name="Lipzen A."/>
            <person name="Malagnac F."/>
            <person name="Mello A."/>
            <person name="Molinier V."/>
            <person name="Miyauchi S."/>
            <person name="Poulain J."/>
            <person name="Riccioni C."/>
            <person name="Rubini A."/>
            <person name="Sitrit Y."/>
            <person name="Splivallo R."/>
            <person name="Traeger S."/>
            <person name="Wang M."/>
            <person name="Zifcakova L."/>
            <person name="Wipf D."/>
            <person name="Zambonelli A."/>
            <person name="Paolocci F."/>
            <person name="Nowrousian M."/>
            <person name="Ottonello S."/>
            <person name="Baldrian P."/>
            <person name="Spatafora J.W."/>
            <person name="Henrissat B."/>
            <person name="Nagy L.G."/>
            <person name="Aury J.M."/>
            <person name="Wincker P."/>
            <person name="Grigoriev I.V."/>
            <person name="Bonfante P."/>
            <person name="Martin F.M."/>
        </authorList>
    </citation>
    <scope>NUCLEOTIDE SEQUENCE [LARGE SCALE GENOMIC DNA]</scope>
    <source>
        <strain evidence="1 2">120613-1</strain>
    </source>
</reference>
<dbReference type="Gene3D" id="3.20.20.70">
    <property type="entry name" value="Aldolase class I"/>
    <property type="match status" value="1"/>
</dbReference>
<accession>A0A3N4ITJ0</accession>
<evidence type="ECO:0000313" key="2">
    <source>
        <dbReference type="Proteomes" id="UP000276215"/>
    </source>
</evidence>